<evidence type="ECO:0000313" key="3">
    <source>
        <dbReference type="Proteomes" id="UP000013827"/>
    </source>
</evidence>
<dbReference type="EnsemblProtists" id="EOD25722">
    <property type="protein sequence ID" value="EOD25722"/>
    <property type="gene ID" value="EMIHUDRAFT_205810"/>
</dbReference>
<dbReference type="GeneID" id="17271268"/>
<protein>
    <submittedName>
        <fullName evidence="2">Uncharacterized protein</fullName>
    </submittedName>
</protein>
<name>A0A0D3JQD7_EMIH1</name>
<dbReference type="Proteomes" id="UP000013827">
    <property type="component" value="Unassembled WGS sequence"/>
</dbReference>
<feature type="compositionally biased region" description="Basic and acidic residues" evidence="1">
    <location>
        <begin position="335"/>
        <end position="346"/>
    </location>
</feature>
<feature type="compositionally biased region" description="Basic and acidic residues" evidence="1">
    <location>
        <begin position="24"/>
        <end position="37"/>
    </location>
</feature>
<keyword evidence="3" id="KW-1185">Reference proteome</keyword>
<reference evidence="2" key="2">
    <citation type="submission" date="2024-10" db="UniProtKB">
        <authorList>
            <consortium name="EnsemblProtists"/>
        </authorList>
    </citation>
    <scope>IDENTIFICATION</scope>
</reference>
<dbReference type="HOGENOM" id="CLU_710655_0_0_1"/>
<organism evidence="2 3">
    <name type="scientific">Emiliania huxleyi (strain CCMP1516)</name>
    <dbReference type="NCBI Taxonomy" id="280463"/>
    <lineage>
        <taxon>Eukaryota</taxon>
        <taxon>Haptista</taxon>
        <taxon>Haptophyta</taxon>
        <taxon>Prymnesiophyceae</taxon>
        <taxon>Isochrysidales</taxon>
        <taxon>Noelaerhabdaceae</taxon>
        <taxon>Emiliania</taxon>
    </lineage>
</organism>
<feature type="compositionally biased region" description="Acidic residues" evidence="1">
    <location>
        <begin position="121"/>
        <end position="136"/>
    </location>
</feature>
<evidence type="ECO:0000256" key="1">
    <source>
        <dbReference type="SAM" id="MobiDB-lite"/>
    </source>
</evidence>
<dbReference type="KEGG" id="ehx:EMIHUDRAFT_205810"/>
<evidence type="ECO:0000313" key="2">
    <source>
        <dbReference type="EnsemblProtists" id="EOD25722"/>
    </source>
</evidence>
<proteinExistence type="predicted"/>
<dbReference type="AlphaFoldDB" id="A0A0D3JQD7"/>
<feature type="compositionally biased region" description="Low complexity" evidence="1">
    <location>
        <begin position="77"/>
        <end position="94"/>
    </location>
</feature>
<feature type="region of interest" description="Disordered" evidence="1">
    <location>
        <begin position="1"/>
        <end position="143"/>
    </location>
</feature>
<feature type="compositionally biased region" description="Pro residues" evidence="1">
    <location>
        <begin position="99"/>
        <end position="111"/>
    </location>
</feature>
<dbReference type="PaxDb" id="2903-EOD25722"/>
<dbReference type="RefSeq" id="XP_005778151.1">
    <property type="nucleotide sequence ID" value="XM_005778094.1"/>
</dbReference>
<sequence length="389" mass="41558">MEAVVPAAETSAGLRHLSGASPAGRDEDVRREVRQEIDWSVIVGSVLGRDRQLRPARPGPPSASAALRDDAPGPGPSGSAAASATGAAGDAATPIDVDAPPPSGPSRPQQPPADDVCPVCPEDDDADGGGGDDLDEGVPSAFRPQGVPEVRCPHFSLADPTVAVGCSRCLPTWAGPRGFGNADEARSFTRLATHLNSEFASHQLGADLFETECMDMGVYQCPIPGCGKWCATVGAKCGLYQHLFKCDRSYRGDAGDPRWKDGREGFMRLLQQQARPGSAAHYFRTVCYARKQPQADRRAKHARWVADTAKARSREEEGAEGDPEARRRARAASDAARKAAFRDRGSQHVISSPGALDSSHTRLEGPILARHAEEALQQVDPLWQYLLRC</sequence>
<reference evidence="3" key="1">
    <citation type="journal article" date="2013" name="Nature">
        <title>Pan genome of the phytoplankton Emiliania underpins its global distribution.</title>
        <authorList>
            <person name="Read B.A."/>
            <person name="Kegel J."/>
            <person name="Klute M.J."/>
            <person name="Kuo A."/>
            <person name="Lefebvre S.C."/>
            <person name="Maumus F."/>
            <person name="Mayer C."/>
            <person name="Miller J."/>
            <person name="Monier A."/>
            <person name="Salamov A."/>
            <person name="Young J."/>
            <person name="Aguilar M."/>
            <person name="Claverie J.M."/>
            <person name="Frickenhaus S."/>
            <person name="Gonzalez K."/>
            <person name="Herman E.K."/>
            <person name="Lin Y.C."/>
            <person name="Napier J."/>
            <person name="Ogata H."/>
            <person name="Sarno A.F."/>
            <person name="Shmutz J."/>
            <person name="Schroeder D."/>
            <person name="de Vargas C."/>
            <person name="Verret F."/>
            <person name="von Dassow P."/>
            <person name="Valentin K."/>
            <person name="Van de Peer Y."/>
            <person name="Wheeler G."/>
            <person name="Dacks J.B."/>
            <person name="Delwiche C.F."/>
            <person name="Dyhrman S.T."/>
            <person name="Glockner G."/>
            <person name="John U."/>
            <person name="Richards T."/>
            <person name="Worden A.Z."/>
            <person name="Zhang X."/>
            <person name="Grigoriev I.V."/>
            <person name="Allen A.E."/>
            <person name="Bidle K."/>
            <person name="Borodovsky M."/>
            <person name="Bowler C."/>
            <person name="Brownlee C."/>
            <person name="Cock J.M."/>
            <person name="Elias M."/>
            <person name="Gladyshev V.N."/>
            <person name="Groth M."/>
            <person name="Guda C."/>
            <person name="Hadaegh A."/>
            <person name="Iglesias-Rodriguez M.D."/>
            <person name="Jenkins J."/>
            <person name="Jones B.M."/>
            <person name="Lawson T."/>
            <person name="Leese F."/>
            <person name="Lindquist E."/>
            <person name="Lobanov A."/>
            <person name="Lomsadze A."/>
            <person name="Malik S.B."/>
            <person name="Marsh M.E."/>
            <person name="Mackinder L."/>
            <person name="Mock T."/>
            <person name="Mueller-Roeber B."/>
            <person name="Pagarete A."/>
            <person name="Parker M."/>
            <person name="Probert I."/>
            <person name="Quesneville H."/>
            <person name="Raines C."/>
            <person name="Rensing S.A."/>
            <person name="Riano-Pachon D.M."/>
            <person name="Richier S."/>
            <person name="Rokitta S."/>
            <person name="Shiraiwa Y."/>
            <person name="Soanes D.M."/>
            <person name="van der Giezen M."/>
            <person name="Wahlund T.M."/>
            <person name="Williams B."/>
            <person name="Wilson W."/>
            <person name="Wolfe G."/>
            <person name="Wurch L.L."/>
        </authorList>
    </citation>
    <scope>NUCLEOTIDE SEQUENCE</scope>
</reference>
<accession>A0A0D3JQD7</accession>
<feature type="region of interest" description="Disordered" evidence="1">
    <location>
        <begin position="299"/>
        <end position="360"/>
    </location>
</feature>